<keyword evidence="10 12" id="KW-0378">Hydrolase</keyword>
<dbReference type="GO" id="GO:0005737">
    <property type="term" value="C:cytoplasm"/>
    <property type="evidence" value="ECO:0007669"/>
    <property type="project" value="UniProtKB-SubCell"/>
</dbReference>
<dbReference type="EC" id="3.1.26.4" evidence="13"/>
<dbReference type="GO" id="GO:0004523">
    <property type="term" value="F:RNA-DNA hybrid ribonuclease activity"/>
    <property type="evidence" value="ECO:0007669"/>
    <property type="project" value="UniProtKB-UniRule"/>
</dbReference>
<dbReference type="STRING" id="1619308.B5808_06085"/>
<evidence type="ECO:0000256" key="12">
    <source>
        <dbReference type="PROSITE-ProRule" id="PRU01319"/>
    </source>
</evidence>
<evidence type="ECO:0000256" key="1">
    <source>
        <dbReference type="ARBA" id="ARBA00000077"/>
    </source>
</evidence>
<dbReference type="InterPro" id="IPR012337">
    <property type="entry name" value="RNaseH-like_sf"/>
</dbReference>
<evidence type="ECO:0000256" key="13">
    <source>
        <dbReference type="RuleBase" id="RU003515"/>
    </source>
</evidence>
<comment type="function">
    <text evidence="3 13">Endonuclease that specifically degrades the RNA of RNA-DNA hybrids.</text>
</comment>
<feature type="binding site" evidence="12">
    <location>
        <position position="125"/>
    </location>
    <ligand>
        <name>a divalent metal cation</name>
        <dbReference type="ChEBI" id="CHEBI:60240"/>
    </ligand>
</feature>
<evidence type="ECO:0000256" key="10">
    <source>
        <dbReference type="ARBA" id="ARBA00022801"/>
    </source>
</evidence>
<dbReference type="Proteomes" id="UP000192775">
    <property type="component" value="Chromosome"/>
</dbReference>
<evidence type="ECO:0000313" key="15">
    <source>
        <dbReference type="Proteomes" id="UP000192775"/>
    </source>
</evidence>
<evidence type="ECO:0000256" key="3">
    <source>
        <dbReference type="ARBA" id="ARBA00004065"/>
    </source>
</evidence>
<evidence type="ECO:0000256" key="8">
    <source>
        <dbReference type="ARBA" id="ARBA00022723"/>
    </source>
</evidence>
<dbReference type="Pfam" id="PF01351">
    <property type="entry name" value="RNase_HII"/>
    <property type="match status" value="1"/>
</dbReference>
<sequence>MTPPVPSLRFERKLESPSGLVIGCDEVGRGAIAGPLAVGMCVVDLTKRRRMPEGLRDSKLLSEARREQLEPVTLRWSVAHAIGFASAQEIDRYGLMAALGMAAHRALDELRMLGVAVDEVPIVLDGNYDYLGRAVPHRLTVHTKIKADQTCASVAGASVLSKVARDRMMIEHDAVHPGYGWSRNKGYGSEEHREAISRLGTTDLHRLTWLRAEEERASVVALPGFDDDGRQDDAMRVGEPLVSAVLDVD</sequence>
<accession>A0A1X9LI05</accession>
<dbReference type="PANTHER" id="PTHR10954">
    <property type="entry name" value="RIBONUCLEASE H2 SUBUNIT A"/>
    <property type="match status" value="1"/>
</dbReference>
<evidence type="ECO:0000256" key="4">
    <source>
        <dbReference type="ARBA" id="ARBA00004496"/>
    </source>
</evidence>
<comment type="cofactor">
    <cofactor evidence="2">
        <name>Mg(2+)</name>
        <dbReference type="ChEBI" id="CHEBI:18420"/>
    </cofactor>
</comment>
<keyword evidence="15" id="KW-1185">Reference proteome</keyword>
<dbReference type="Gene3D" id="3.30.420.10">
    <property type="entry name" value="Ribonuclease H-like superfamily/Ribonuclease H"/>
    <property type="match status" value="1"/>
</dbReference>
<dbReference type="EMBL" id="CP020715">
    <property type="protein sequence ID" value="ARJ04836.1"/>
    <property type="molecule type" value="Genomic_DNA"/>
</dbReference>
<evidence type="ECO:0000256" key="2">
    <source>
        <dbReference type="ARBA" id="ARBA00001946"/>
    </source>
</evidence>
<dbReference type="InterPro" id="IPR001352">
    <property type="entry name" value="RNase_HII/HIII"/>
</dbReference>
<comment type="cofactor">
    <cofactor evidence="12">
        <name>Mn(2+)</name>
        <dbReference type="ChEBI" id="CHEBI:29035"/>
    </cofactor>
    <cofactor evidence="12">
        <name>Mg(2+)</name>
        <dbReference type="ChEBI" id="CHEBI:18420"/>
    </cofactor>
    <text evidence="12">Manganese or magnesium. Binds 1 divalent metal ion per monomer in the absence of substrate. May bind a second metal ion after substrate binding.</text>
</comment>
<dbReference type="NCBIfam" id="NF000595">
    <property type="entry name" value="PRK00015.1-3"/>
    <property type="match status" value="1"/>
</dbReference>
<dbReference type="PANTHER" id="PTHR10954:SF18">
    <property type="entry name" value="RIBONUCLEASE HII"/>
    <property type="match status" value="1"/>
</dbReference>
<comment type="subcellular location">
    <subcellularLocation>
        <location evidence="4">Cytoplasm</location>
    </subcellularLocation>
</comment>
<keyword evidence="11" id="KW-0464">Manganese</keyword>
<dbReference type="GO" id="GO:0043137">
    <property type="term" value="P:DNA replication, removal of RNA primer"/>
    <property type="evidence" value="ECO:0007669"/>
    <property type="project" value="TreeGrafter"/>
</dbReference>
<proteinExistence type="inferred from homology"/>
<evidence type="ECO:0000256" key="7">
    <source>
        <dbReference type="ARBA" id="ARBA00022722"/>
    </source>
</evidence>
<dbReference type="GO" id="GO:0046872">
    <property type="term" value="F:metal ion binding"/>
    <property type="evidence" value="ECO:0007669"/>
    <property type="project" value="UniProtKB-KW"/>
</dbReference>
<evidence type="ECO:0000256" key="11">
    <source>
        <dbReference type="ARBA" id="ARBA00023211"/>
    </source>
</evidence>
<protein>
    <recommendedName>
        <fullName evidence="13">Ribonuclease</fullName>
        <ecNumber evidence="13">3.1.26.4</ecNumber>
    </recommendedName>
</protein>
<name>A0A1X9LI05_9MICO</name>
<keyword evidence="6" id="KW-0963">Cytoplasm</keyword>
<keyword evidence="7 12" id="KW-0540">Nuclease</keyword>
<evidence type="ECO:0000256" key="9">
    <source>
        <dbReference type="ARBA" id="ARBA00022759"/>
    </source>
</evidence>
<evidence type="ECO:0000256" key="5">
    <source>
        <dbReference type="ARBA" id="ARBA00007383"/>
    </source>
</evidence>
<dbReference type="CDD" id="cd07182">
    <property type="entry name" value="RNase_HII_bacteria_HII_like"/>
    <property type="match status" value="1"/>
</dbReference>
<comment type="catalytic activity">
    <reaction evidence="1 12 13">
        <text>Endonucleolytic cleavage to 5'-phosphomonoester.</text>
        <dbReference type="EC" id="3.1.26.4"/>
    </reaction>
</comment>
<feature type="binding site" evidence="12">
    <location>
        <position position="25"/>
    </location>
    <ligand>
        <name>a divalent metal cation</name>
        <dbReference type="ChEBI" id="CHEBI:60240"/>
    </ligand>
</feature>
<dbReference type="PROSITE" id="PS51975">
    <property type="entry name" value="RNASE_H_2"/>
    <property type="match status" value="1"/>
</dbReference>
<dbReference type="InterPro" id="IPR036397">
    <property type="entry name" value="RNaseH_sf"/>
</dbReference>
<dbReference type="GO" id="GO:0003723">
    <property type="term" value="F:RNA binding"/>
    <property type="evidence" value="ECO:0007669"/>
    <property type="project" value="UniProtKB-UniRule"/>
</dbReference>
<dbReference type="InterPro" id="IPR022898">
    <property type="entry name" value="RNase_HII"/>
</dbReference>
<gene>
    <name evidence="14" type="ORF">B5808_06085</name>
</gene>
<dbReference type="InterPro" id="IPR024567">
    <property type="entry name" value="RNase_HII/HIII_dom"/>
</dbReference>
<organism evidence="14 15">
    <name type="scientific">Cnuibacter physcomitrellae</name>
    <dbReference type="NCBI Taxonomy" id="1619308"/>
    <lineage>
        <taxon>Bacteria</taxon>
        <taxon>Bacillati</taxon>
        <taxon>Actinomycetota</taxon>
        <taxon>Actinomycetes</taxon>
        <taxon>Micrococcales</taxon>
        <taxon>Microbacteriaceae</taxon>
        <taxon>Cnuibacter</taxon>
    </lineage>
</organism>
<evidence type="ECO:0000256" key="6">
    <source>
        <dbReference type="ARBA" id="ARBA00022490"/>
    </source>
</evidence>
<comment type="similarity">
    <text evidence="5 13">Belongs to the RNase HII family.</text>
</comment>
<dbReference type="KEGG" id="cphy:B5808_06085"/>
<keyword evidence="8 12" id="KW-0479">Metal-binding</keyword>
<dbReference type="SUPFAM" id="SSF53098">
    <property type="entry name" value="Ribonuclease H-like"/>
    <property type="match status" value="1"/>
</dbReference>
<dbReference type="AlphaFoldDB" id="A0A1X9LI05"/>
<dbReference type="RefSeq" id="WP_085018974.1">
    <property type="nucleotide sequence ID" value="NZ_BMHD01000002.1"/>
</dbReference>
<evidence type="ECO:0000313" key="14">
    <source>
        <dbReference type="EMBL" id="ARJ04836.1"/>
    </source>
</evidence>
<dbReference type="GO" id="GO:0006298">
    <property type="term" value="P:mismatch repair"/>
    <property type="evidence" value="ECO:0007669"/>
    <property type="project" value="TreeGrafter"/>
</dbReference>
<feature type="binding site" evidence="12">
    <location>
        <position position="26"/>
    </location>
    <ligand>
        <name>a divalent metal cation</name>
        <dbReference type="ChEBI" id="CHEBI:60240"/>
    </ligand>
</feature>
<reference evidence="14 15" key="1">
    <citation type="submission" date="2017-04" db="EMBL/GenBank/DDBJ databases">
        <authorList>
            <person name="Afonso C.L."/>
            <person name="Miller P.J."/>
            <person name="Scott M.A."/>
            <person name="Spackman E."/>
            <person name="Goraichik I."/>
            <person name="Dimitrov K.M."/>
            <person name="Suarez D.L."/>
            <person name="Swayne D.E."/>
        </authorList>
    </citation>
    <scope>NUCLEOTIDE SEQUENCE [LARGE SCALE GENOMIC DNA]</scope>
    <source>
        <strain evidence="15">XA(T)</strain>
    </source>
</reference>
<dbReference type="GO" id="GO:0032299">
    <property type="term" value="C:ribonuclease H2 complex"/>
    <property type="evidence" value="ECO:0007669"/>
    <property type="project" value="TreeGrafter"/>
</dbReference>
<keyword evidence="9 12" id="KW-0255">Endonuclease</keyword>